<sequence>MGELRLDIGVRNGRSLATGQYHRGALRVLRPHYLDESGQVCYVTVNQGGAYLGGDLFTMDITVAEGARLLLTTQSATKIYRTPKAFAEQRLRVNLGPHSTLEYVPDQLIAYRGAAYRQDALIDMDESASLIMSEVITPGWSPDGQPFRYEQLRLRNEIRYGGRLLAIDNVLLTPPSAGTADFSGQPVADITGLGFMEGFSHLGSLLVVDPRVDAALVTELRMVLGEHEQDALTGISQLNGPGFVVRALSGSTPRLNTMMSTLTALLRERWFGQAALNLRKH</sequence>
<dbReference type="PANTHER" id="PTHR33643:SF1">
    <property type="entry name" value="UREASE ACCESSORY PROTEIN D"/>
    <property type="match status" value="1"/>
</dbReference>
<evidence type="ECO:0000313" key="4">
    <source>
        <dbReference type="EMBL" id="MBG0741386.1"/>
    </source>
</evidence>
<organism evidence="4 5">
    <name type="scientific">Arthrobacter terrae</name>
    <dbReference type="NCBI Taxonomy" id="2935737"/>
    <lineage>
        <taxon>Bacteria</taxon>
        <taxon>Bacillati</taxon>
        <taxon>Actinomycetota</taxon>
        <taxon>Actinomycetes</taxon>
        <taxon>Micrococcales</taxon>
        <taxon>Micrococcaceae</taxon>
        <taxon>Arthrobacter</taxon>
    </lineage>
</organism>
<dbReference type="GO" id="GO:0016151">
    <property type="term" value="F:nickel cation binding"/>
    <property type="evidence" value="ECO:0007669"/>
    <property type="project" value="UniProtKB-UniRule"/>
</dbReference>
<comment type="function">
    <text evidence="3">Required for maturation of urease via the functional incorporation of the urease nickel metallocenter.</text>
</comment>
<dbReference type="Proteomes" id="UP000655366">
    <property type="component" value="Unassembled WGS sequence"/>
</dbReference>
<reference evidence="4 5" key="1">
    <citation type="submission" date="2020-11" db="EMBL/GenBank/DDBJ databases">
        <title>Arthrobacter antarcticus sp. nov., isolated from Antarctic Soil.</title>
        <authorList>
            <person name="Li J."/>
        </authorList>
    </citation>
    <scope>NUCLEOTIDE SEQUENCE [LARGE SCALE GENOMIC DNA]</scope>
    <source>
        <strain evidence="4 5">Z1-20</strain>
    </source>
</reference>
<evidence type="ECO:0000256" key="2">
    <source>
        <dbReference type="ARBA" id="ARBA00023186"/>
    </source>
</evidence>
<dbReference type="PANTHER" id="PTHR33643">
    <property type="entry name" value="UREASE ACCESSORY PROTEIN D"/>
    <property type="match status" value="1"/>
</dbReference>
<protein>
    <recommendedName>
        <fullName evidence="3">Urease accessory protein UreD</fullName>
    </recommendedName>
</protein>
<dbReference type="HAMAP" id="MF_01384">
    <property type="entry name" value="UreD"/>
    <property type="match status" value="1"/>
</dbReference>
<keyword evidence="5" id="KW-1185">Reference proteome</keyword>
<comment type="similarity">
    <text evidence="1 3">Belongs to the UreD family.</text>
</comment>
<keyword evidence="3" id="KW-0963">Cytoplasm</keyword>
<evidence type="ECO:0000256" key="1">
    <source>
        <dbReference type="ARBA" id="ARBA00007177"/>
    </source>
</evidence>
<evidence type="ECO:0000313" key="5">
    <source>
        <dbReference type="Proteomes" id="UP000655366"/>
    </source>
</evidence>
<comment type="subcellular location">
    <subcellularLocation>
        <location evidence="3">Cytoplasm</location>
    </subcellularLocation>
</comment>
<dbReference type="GO" id="GO:0005737">
    <property type="term" value="C:cytoplasm"/>
    <property type="evidence" value="ECO:0007669"/>
    <property type="project" value="UniProtKB-SubCell"/>
</dbReference>
<keyword evidence="3" id="KW-0996">Nickel insertion</keyword>
<dbReference type="AlphaFoldDB" id="A0A931G5Z1"/>
<proteinExistence type="inferred from homology"/>
<gene>
    <name evidence="3" type="primary">ureD</name>
    <name evidence="4" type="ORF">IV500_18650</name>
</gene>
<comment type="subunit">
    <text evidence="3">UreD, UreF and UreG form a complex that acts as a GTP-hydrolysis-dependent molecular chaperone, activating the urease apoprotein by helping to assemble the nickel containing metallocenter of UreC. The UreE protein probably delivers the nickel.</text>
</comment>
<accession>A0A931G5Z1</accession>
<keyword evidence="2 3" id="KW-0143">Chaperone</keyword>
<dbReference type="Pfam" id="PF01774">
    <property type="entry name" value="UreD"/>
    <property type="match status" value="1"/>
</dbReference>
<dbReference type="EMBL" id="JADNYM010000029">
    <property type="protein sequence ID" value="MBG0741386.1"/>
    <property type="molecule type" value="Genomic_DNA"/>
</dbReference>
<dbReference type="RefSeq" id="WP_196398319.1">
    <property type="nucleotide sequence ID" value="NZ_JADNYM010000029.1"/>
</dbReference>
<name>A0A931G5Z1_9MICC</name>
<evidence type="ECO:0000256" key="3">
    <source>
        <dbReference type="HAMAP-Rule" id="MF_01384"/>
    </source>
</evidence>
<comment type="caution">
    <text evidence="4">The sequence shown here is derived from an EMBL/GenBank/DDBJ whole genome shotgun (WGS) entry which is preliminary data.</text>
</comment>
<dbReference type="InterPro" id="IPR002669">
    <property type="entry name" value="UreD"/>
</dbReference>